<proteinExistence type="predicted"/>
<dbReference type="Proteomes" id="UP001519343">
    <property type="component" value="Unassembled WGS sequence"/>
</dbReference>
<dbReference type="RefSeq" id="WP_209807987.1">
    <property type="nucleotide sequence ID" value="NZ_JAGGKT010000001.1"/>
</dbReference>
<sequence length="166" mass="19266">MNIQLKECTTDDDFAKTGIFFLEHRLDFRRDFNTIDAVTALHGYIVNGHLIQILDASGNLIGMSGYYYGTPEKEFEDRHIVLIDAVILALEKRKTTAFVRGFQQLVDRISQEASDTLFFQFNASVDNHYLQKLYSKFAEPIYTEDDIHRFSVKIDHLTAFLERFSI</sequence>
<gene>
    <name evidence="1" type="ORF">J2Z37_000176</name>
</gene>
<keyword evidence="2" id="KW-1185">Reference proteome</keyword>
<organism evidence="1 2">
    <name type="scientific">Ammoniphilus resinae</name>
    <dbReference type="NCBI Taxonomy" id="861532"/>
    <lineage>
        <taxon>Bacteria</taxon>
        <taxon>Bacillati</taxon>
        <taxon>Bacillota</taxon>
        <taxon>Bacilli</taxon>
        <taxon>Bacillales</taxon>
        <taxon>Paenibacillaceae</taxon>
        <taxon>Aneurinibacillus group</taxon>
        <taxon>Ammoniphilus</taxon>
    </lineage>
</organism>
<dbReference type="EMBL" id="JAGGKT010000001">
    <property type="protein sequence ID" value="MBP1930189.1"/>
    <property type="molecule type" value="Genomic_DNA"/>
</dbReference>
<evidence type="ECO:0008006" key="3">
    <source>
        <dbReference type="Google" id="ProtNLM"/>
    </source>
</evidence>
<name>A0ABS4GIV7_9BACL</name>
<accession>A0ABS4GIV7</accession>
<protein>
    <recommendedName>
        <fullName evidence="3">N-acetyltransferase domain-containing protein</fullName>
    </recommendedName>
</protein>
<comment type="caution">
    <text evidence="1">The sequence shown here is derived from an EMBL/GenBank/DDBJ whole genome shotgun (WGS) entry which is preliminary data.</text>
</comment>
<evidence type="ECO:0000313" key="1">
    <source>
        <dbReference type="EMBL" id="MBP1930189.1"/>
    </source>
</evidence>
<reference evidence="1 2" key="1">
    <citation type="submission" date="2021-03" db="EMBL/GenBank/DDBJ databases">
        <title>Genomic Encyclopedia of Type Strains, Phase IV (KMG-IV): sequencing the most valuable type-strain genomes for metagenomic binning, comparative biology and taxonomic classification.</title>
        <authorList>
            <person name="Goeker M."/>
        </authorList>
    </citation>
    <scope>NUCLEOTIDE SEQUENCE [LARGE SCALE GENOMIC DNA]</scope>
    <source>
        <strain evidence="1 2">DSM 24738</strain>
    </source>
</reference>
<evidence type="ECO:0000313" key="2">
    <source>
        <dbReference type="Proteomes" id="UP001519343"/>
    </source>
</evidence>